<dbReference type="RefSeq" id="WP_012784260.1">
    <property type="nucleotide sequence ID" value="NC_013131.1"/>
</dbReference>
<organism evidence="3 4">
    <name type="scientific">Catenulispora acidiphila (strain DSM 44928 / JCM 14897 / NBRC 102108 / NRRL B-24433 / ID139908)</name>
    <dbReference type="NCBI Taxonomy" id="479433"/>
    <lineage>
        <taxon>Bacteria</taxon>
        <taxon>Bacillati</taxon>
        <taxon>Actinomycetota</taxon>
        <taxon>Actinomycetes</taxon>
        <taxon>Catenulisporales</taxon>
        <taxon>Catenulisporaceae</taxon>
        <taxon>Catenulispora</taxon>
    </lineage>
</organism>
<dbReference type="SMART" id="SM00108">
    <property type="entry name" value="B_lectin"/>
    <property type="match status" value="1"/>
</dbReference>
<feature type="domain" description="Bulb-type lectin" evidence="2">
    <location>
        <begin position="27"/>
        <end position="140"/>
    </location>
</feature>
<dbReference type="Gene3D" id="2.90.10.10">
    <property type="entry name" value="Bulb-type lectin domain"/>
    <property type="match status" value="2"/>
</dbReference>
<dbReference type="EMBL" id="CP001700">
    <property type="protein sequence ID" value="ACU68965.1"/>
    <property type="molecule type" value="Genomic_DNA"/>
</dbReference>
<evidence type="ECO:0000313" key="3">
    <source>
        <dbReference type="EMBL" id="ACU68965.1"/>
    </source>
</evidence>
<dbReference type="PROSITE" id="PS50927">
    <property type="entry name" value="BULB_LECTIN"/>
    <property type="match status" value="1"/>
</dbReference>
<feature type="chain" id="PRO_5002982826" evidence="1">
    <location>
        <begin position="30"/>
        <end position="140"/>
    </location>
</feature>
<dbReference type="HOGENOM" id="CLU_137596_0_0_11"/>
<dbReference type="AlphaFoldDB" id="C7QFM6"/>
<dbReference type="GO" id="GO:0030246">
    <property type="term" value="F:carbohydrate binding"/>
    <property type="evidence" value="ECO:0007669"/>
    <property type="project" value="UniProtKB-KW"/>
</dbReference>
<keyword evidence="1" id="KW-0732">Signal</keyword>
<gene>
    <name evidence="3" type="ordered locus">Caci_0010</name>
</gene>
<dbReference type="Proteomes" id="UP000000851">
    <property type="component" value="Chromosome"/>
</dbReference>
<dbReference type="SUPFAM" id="SSF51110">
    <property type="entry name" value="alpha-D-mannose-specific plant lectins"/>
    <property type="match status" value="1"/>
</dbReference>
<dbReference type="STRING" id="479433.Caci_0010"/>
<name>C7QFM6_CATAD</name>
<dbReference type="InParanoid" id="C7QFM6"/>
<keyword evidence="4" id="KW-1185">Reference proteome</keyword>
<proteinExistence type="predicted"/>
<evidence type="ECO:0000313" key="4">
    <source>
        <dbReference type="Proteomes" id="UP000000851"/>
    </source>
</evidence>
<evidence type="ECO:0000259" key="2">
    <source>
        <dbReference type="PROSITE" id="PS50927"/>
    </source>
</evidence>
<dbReference type="InterPro" id="IPR001480">
    <property type="entry name" value="Bulb-type_lectin_dom"/>
</dbReference>
<accession>C7QFM6</accession>
<evidence type="ECO:0000256" key="1">
    <source>
        <dbReference type="SAM" id="SignalP"/>
    </source>
</evidence>
<sequence precursor="true">MVKRTIGAIAGAAALAAALSVAGTGTALAATGGDHLNKGDTMYANDDIHNPAGTKLVFQPDGNLVEYRYDGHVCWATGTNGRGGTRVTYQNDGNLVMYASTDDSRPIWASGTSGDNGLNVNINARGEIWVGYDQLTNACE</sequence>
<keyword evidence="3" id="KW-0430">Lectin</keyword>
<protein>
    <submittedName>
        <fullName evidence="3">Curculin domain protein (Mannose-binding) lectin</fullName>
    </submittedName>
</protein>
<dbReference type="KEGG" id="cai:Caci_0010"/>
<feature type="signal peptide" evidence="1">
    <location>
        <begin position="1"/>
        <end position="29"/>
    </location>
</feature>
<dbReference type="InterPro" id="IPR036426">
    <property type="entry name" value="Bulb-type_lectin_dom_sf"/>
</dbReference>
<reference evidence="3 4" key="1">
    <citation type="journal article" date="2009" name="Stand. Genomic Sci.">
        <title>Complete genome sequence of Catenulispora acidiphila type strain (ID 139908).</title>
        <authorList>
            <person name="Copeland A."/>
            <person name="Lapidus A."/>
            <person name="Glavina Del Rio T."/>
            <person name="Nolan M."/>
            <person name="Lucas S."/>
            <person name="Chen F."/>
            <person name="Tice H."/>
            <person name="Cheng J.F."/>
            <person name="Bruce D."/>
            <person name="Goodwin L."/>
            <person name="Pitluck S."/>
            <person name="Mikhailova N."/>
            <person name="Pati A."/>
            <person name="Ivanova N."/>
            <person name="Mavromatis K."/>
            <person name="Chen A."/>
            <person name="Palaniappan K."/>
            <person name="Chain P."/>
            <person name="Land M."/>
            <person name="Hauser L."/>
            <person name="Chang Y.J."/>
            <person name="Jeffries C.D."/>
            <person name="Chertkov O."/>
            <person name="Brettin T."/>
            <person name="Detter J.C."/>
            <person name="Han C."/>
            <person name="Ali Z."/>
            <person name="Tindall B.J."/>
            <person name="Goker M."/>
            <person name="Bristow J."/>
            <person name="Eisen J.A."/>
            <person name="Markowitz V."/>
            <person name="Hugenholtz P."/>
            <person name="Kyrpides N.C."/>
            <person name="Klenk H.P."/>
        </authorList>
    </citation>
    <scope>NUCLEOTIDE SEQUENCE [LARGE SCALE GENOMIC DNA]</scope>
    <source>
        <strain evidence="4">DSM 44928 / JCM 14897 / NBRC 102108 / NRRL B-24433 / ID139908</strain>
    </source>
</reference>
<dbReference type="eggNOG" id="ENOG502ZHTU">
    <property type="taxonomic scope" value="Bacteria"/>
</dbReference>